<dbReference type="AlphaFoldDB" id="A0A8K0UH82"/>
<keyword evidence="4" id="KW-1185">Reference proteome</keyword>
<evidence type="ECO:0000313" key="4">
    <source>
        <dbReference type="Proteomes" id="UP000813824"/>
    </source>
</evidence>
<evidence type="ECO:0000313" key="3">
    <source>
        <dbReference type="EMBL" id="KAH8087201.1"/>
    </source>
</evidence>
<feature type="region of interest" description="Disordered" evidence="1">
    <location>
        <begin position="50"/>
        <end position="89"/>
    </location>
</feature>
<keyword evidence="2" id="KW-0732">Signal</keyword>
<organism evidence="3 4">
    <name type="scientific">Cristinia sonorae</name>
    <dbReference type="NCBI Taxonomy" id="1940300"/>
    <lineage>
        <taxon>Eukaryota</taxon>
        <taxon>Fungi</taxon>
        <taxon>Dikarya</taxon>
        <taxon>Basidiomycota</taxon>
        <taxon>Agaricomycotina</taxon>
        <taxon>Agaricomycetes</taxon>
        <taxon>Agaricomycetidae</taxon>
        <taxon>Agaricales</taxon>
        <taxon>Pleurotineae</taxon>
        <taxon>Stephanosporaceae</taxon>
        <taxon>Cristinia</taxon>
    </lineage>
</organism>
<dbReference type="Proteomes" id="UP000813824">
    <property type="component" value="Unassembled WGS sequence"/>
</dbReference>
<proteinExistence type="predicted"/>
<dbReference type="EMBL" id="JAEVFJ010000041">
    <property type="protein sequence ID" value="KAH8087201.1"/>
    <property type="molecule type" value="Genomic_DNA"/>
</dbReference>
<dbReference type="OrthoDB" id="4584900at2759"/>
<protein>
    <submittedName>
        <fullName evidence="3">Uncharacterized protein</fullName>
    </submittedName>
</protein>
<sequence length="269" mass="28360">MALRLLRSIVVSLLVTSAVVIAVPTQTSGAALLDPQVAIPLAQRDASAGLYSRESNAERLRRGLGPKAPTRRSPNALRPRQSPSPPTPGVITATVQGALPGFVAVEHPTVPHYNLTSAFDRATRFVADTSSSPFEIIATSGGIDAFPTTGFIKGFASSSADLTTGSSNYAWFGGVTPTPPGSRPVAQPSSWSVVYGTNEPVESFVWTIGAGNLLTPQWINTDGSLAPLTLVFTSRYNSVLITGDFDKFVAEYGADAGEARHVTFTWTPL</sequence>
<evidence type="ECO:0000256" key="2">
    <source>
        <dbReference type="SAM" id="SignalP"/>
    </source>
</evidence>
<name>A0A8K0UH82_9AGAR</name>
<evidence type="ECO:0000256" key="1">
    <source>
        <dbReference type="SAM" id="MobiDB-lite"/>
    </source>
</evidence>
<gene>
    <name evidence="3" type="ORF">BXZ70DRAFT_910230</name>
</gene>
<comment type="caution">
    <text evidence="3">The sequence shown here is derived from an EMBL/GenBank/DDBJ whole genome shotgun (WGS) entry which is preliminary data.</text>
</comment>
<feature type="signal peptide" evidence="2">
    <location>
        <begin position="1"/>
        <end position="22"/>
    </location>
</feature>
<reference evidence="3" key="1">
    <citation type="journal article" date="2021" name="New Phytol.">
        <title>Evolutionary innovations through gain and loss of genes in the ectomycorrhizal Boletales.</title>
        <authorList>
            <person name="Wu G."/>
            <person name="Miyauchi S."/>
            <person name="Morin E."/>
            <person name="Kuo A."/>
            <person name="Drula E."/>
            <person name="Varga T."/>
            <person name="Kohler A."/>
            <person name="Feng B."/>
            <person name="Cao Y."/>
            <person name="Lipzen A."/>
            <person name="Daum C."/>
            <person name="Hundley H."/>
            <person name="Pangilinan J."/>
            <person name="Johnson J."/>
            <person name="Barry K."/>
            <person name="LaButti K."/>
            <person name="Ng V."/>
            <person name="Ahrendt S."/>
            <person name="Min B."/>
            <person name="Choi I.G."/>
            <person name="Park H."/>
            <person name="Plett J.M."/>
            <person name="Magnuson J."/>
            <person name="Spatafora J.W."/>
            <person name="Nagy L.G."/>
            <person name="Henrissat B."/>
            <person name="Grigoriev I.V."/>
            <person name="Yang Z.L."/>
            <person name="Xu J."/>
            <person name="Martin F.M."/>
        </authorList>
    </citation>
    <scope>NUCLEOTIDE SEQUENCE</scope>
    <source>
        <strain evidence="3">KKN 215</strain>
    </source>
</reference>
<accession>A0A8K0UH82</accession>
<feature type="chain" id="PRO_5035454607" evidence="2">
    <location>
        <begin position="23"/>
        <end position="269"/>
    </location>
</feature>